<dbReference type="GO" id="GO:0036221">
    <property type="term" value="F:UTP diphosphatase activity"/>
    <property type="evidence" value="ECO:0007669"/>
    <property type="project" value="RHEA"/>
</dbReference>
<feature type="site" description="Important for substrate specificity" evidence="3">
    <location>
        <position position="159"/>
    </location>
</feature>
<dbReference type="Gene3D" id="3.90.950.10">
    <property type="match status" value="1"/>
</dbReference>
<dbReference type="InterPro" id="IPR029001">
    <property type="entry name" value="ITPase-like_fam"/>
</dbReference>
<dbReference type="InterPro" id="IPR003697">
    <property type="entry name" value="Maf-like"/>
</dbReference>
<evidence type="ECO:0000313" key="4">
    <source>
        <dbReference type="EMBL" id="BAL98400.1"/>
    </source>
</evidence>
<dbReference type="EMBL" id="AP012337">
    <property type="protein sequence ID" value="BAL98400.1"/>
    <property type="molecule type" value="Genomic_DNA"/>
</dbReference>
<dbReference type="eggNOG" id="COG0424">
    <property type="taxonomic scope" value="Bacteria"/>
</dbReference>
<comment type="similarity">
    <text evidence="3">Belongs to the Maf family. YhdE subfamily.</text>
</comment>
<comment type="cofactor">
    <cofactor evidence="1 3">
        <name>a divalent metal cation</name>
        <dbReference type="ChEBI" id="CHEBI:60240"/>
    </cofactor>
</comment>
<sequence>MHPTIILASASQRRQQFLRDLGLTFSIQLPDIDETPLPNEDPAAMTVRLAEAKAQAVARQLSAPYENVLIIASDTTVALDGEIYGKPEHAADAMRMLRDLRNRTHEVISAVTVLQPATARIATRVNRTAVTMRNYSDAEMSAYVASGDPMDKAGAYAIQSPEFAPVCALDGCFASVMGLPLVELCELLATFGVTTPRTPLQVCSTINPFPCCAASAAHSVHIQFAP</sequence>
<dbReference type="Proteomes" id="UP000007880">
    <property type="component" value="Chromosome"/>
</dbReference>
<proteinExistence type="inferred from homology"/>
<comment type="subcellular location">
    <subcellularLocation>
        <location evidence="3">Cytoplasm</location>
    </subcellularLocation>
</comment>
<keyword evidence="3" id="KW-0963">Cytoplasm</keyword>
<dbReference type="NCBIfam" id="TIGR00172">
    <property type="entry name" value="maf"/>
    <property type="match status" value="1"/>
</dbReference>
<dbReference type="PATRIC" id="fig|926550.5.peg.380"/>
<accession>I0HZG3</accession>
<gene>
    <name evidence="4" type="ordered locus">CLDAP_03610</name>
</gene>
<comment type="catalytic activity">
    <reaction evidence="3">
        <text>UTP + H2O = UMP + diphosphate + H(+)</text>
        <dbReference type="Rhea" id="RHEA:29395"/>
        <dbReference type="ChEBI" id="CHEBI:15377"/>
        <dbReference type="ChEBI" id="CHEBI:15378"/>
        <dbReference type="ChEBI" id="CHEBI:33019"/>
        <dbReference type="ChEBI" id="CHEBI:46398"/>
        <dbReference type="ChEBI" id="CHEBI:57865"/>
        <dbReference type="EC" id="3.6.1.9"/>
    </reaction>
</comment>
<dbReference type="HAMAP" id="MF_00528">
    <property type="entry name" value="Maf"/>
    <property type="match status" value="1"/>
</dbReference>
<reference evidence="4 5" key="1">
    <citation type="submission" date="2012-02" db="EMBL/GenBank/DDBJ databases">
        <title>Complete genome sequence of Caldilinea aerophila DSM 14535 (= NBRC 102666).</title>
        <authorList>
            <person name="Oguchi A."/>
            <person name="Hosoyama A."/>
            <person name="Sekine M."/>
            <person name="Fukai R."/>
            <person name="Kato Y."/>
            <person name="Nakamura S."/>
            <person name="Hanada S."/>
            <person name="Yamazaki S."/>
            <person name="Fujita N."/>
        </authorList>
    </citation>
    <scope>NUCLEOTIDE SEQUENCE [LARGE SCALE GENOMIC DNA]</scope>
    <source>
        <strain evidence="5">DSM 14535 / JCM 11387 / NBRC 104270 / STL-6-O1</strain>
    </source>
</reference>
<dbReference type="AlphaFoldDB" id="I0HZG3"/>
<keyword evidence="3" id="KW-0546">Nucleotide metabolism</keyword>
<dbReference type="EC" id="3.6.1.9" evidence="3"/>
<name>I0HZG3_CALAS</name>
<comment type="function">
    <text evidence="3">Nucleoside triphosphate pyrophosphatase that hydrolyzes dTTP and UTP. May have a dual role in cell division arrest and in preventing the incorporation of modified nucleotides into cellular nucleic acids.</text>
</comment>
<dbReference type="PANTHER" id="PTHR43213:SF5">
    <property type="entry name" value="BIFUNCTIONAL DTTP_UTP PYROPHOSPHATASE_METHYLTRANSFERASE PROTEIN-RELATED"/>
    <property type="match status" value="1"/>
</dbReference>
<evidence type="ECO:0000256" key="3">
    <source>
        <dbReference type="HAMAP-Rule" id="MF_00528"/>
    </source>
</evidence>
<dbReference type="GO" id="GO:0009117">
    <property type="term" value="P:nucleotide metabolic process"/>
    <property type="evidence" value="ECO:0007669"/>
    <property type="project" value="UniProtKB-KW"/>
</dbReference>
<dbReference type="PANTHER" id="PTHR43213">
    <property type="entry name" value="BIFUNCTIONAL DTTP/UTP PYROPHOSPHATASE/METHYLTRANSFERASE PROTEIN-RELATED"/>
    <property type="match status" value="1"/>
</dbReference>
<comment type="caution">
    <text evidence="3">Lacks conserved residue(s) required for the propagation of feature annotation.</text>
</comment>
<protein>
    <recommendedName>
        <fullName evidence="3">dTTP/UTP pyrophosphatase</fullName>
        <shortName evidence="3">dTTPase/UTPase</shortName>
        <ecNumber evidence="3">3.6.1.9</ecNumber>
    </recommendedName>
    <alternativeName>
        <fullName evidence="3">Nucleoside triphosphate pyrophosphatase</fullName>
    </alternativeName>
    <alternativeName>
        <fullName evidence="3">Nucleotide pyrophosphatase</fullName>
        <shortName evidence="3">Nucleotide PPase</shortName>
    </alternativeName>
</protein>
<comment type="catalytic activity">
    <reaction evidence="3">
        <text>dTTP + H2O = dTMP + diphosphate + H(+)</text>
        <dbReference type="Rhea" id="RHEA:28534"/>
        <dbReference type="ChEBI" id="CHEBI:15377"/>
        <dbReference type="ChEBI" id="CHEBI:15378"/>
        <dbReference type="ChEBI" id="CHEBI:33019"/>
        <dbReference type="ChEBI" id="CHEBI:37568"/>
        <dbReference type="ChEBI" id="CHEBI:63528"/>
        <dbReference type="EC" id="3.6.1.9"/>
    </reaction>
</comment>
<dbReference type="GO" id="GO:0036218">
    <property type="term" value="F:dTTP diphosphatase activity"/>
    <property type="evidence" value="ECO:0007669"/>
    <property type="project" value="RHEA"/>
</dbReference>
<dbReference type="CDD" id="cd00555">
    <property type="entry name" value="Maf"/>
    <property type="match status" value="1"/>
</dbReference>
<evidence type="ECO:0000313" key="5">
    <source>
        <dbReference type="Proteomes" id="UP000007880"/>
    </source>
</evidence>
<dbReference type="Pfam" id="PF02545">
    <property type="entry name" value="Maf"/>
    <property type="match status" value="1"/>
</dbReference>
<evidence type="ECO:0000256" key="2">
    <source>
        <dbReference type="ARBA" id="ARBA00022801"/>
    </source>
</evidence>
<keyword evidence="5" id="KW-1185">Reference proteome</keyword>
<dbReference type="SUPFAM" id="SSF52972">
    <property type="entry name" value="ITPase-like"/>
    <property type="match status" value="1"/>
</dbReference>
<dbReference type="OrthoDB" id="9807767at2"/>
<evidence type="ECO:0000256" key="1">
    <source>
        <dbReference type="ARBA" id="ARBA00001968"/>
    </source>
</evidence>
<feature type="site" description="Important for substrate specificity" evidence="3">
    <location>
        <position position="75"/>
    </location>
</feature>
<dbReference type="PIRSF" id="PIRSF006305">
    <property type="entry name" value="Maf"/>
    <property type="match status" value="1"/>
</dbReference>
<feature type="site" description="Important for substrate specificity" evidence="3">
    <location>
        <position position="13"/>
    </location>
</feature>
<feature type="active site" description="Proton acceptor" evidence="3">
    <location>
        <position position="74"/>
    </location>
</feature>
<dbReference type="KEGG" id="cap:CLDAP_03610"/>
<dbReference type="GO" id="GO:0005737">
    <property type="term" value="C:cytoplasm"/>
    <property type="evidence" value="ECO:0007669"/>
    <property type="project" value="UniProtKB-SubCell"/>
</dbReference>
<dbReference type="HOGENOM" id="CLU_040416_0_0_0"/>
<dbReference type="STRING" id="926550.CLDAP_03610"/>
<organism evidence="4 5">
    <name type="scientific">Caldilinea aerophila (strain DSM 14535 / JCM 11387 / NBRC 104270 / STL-6-O1)</name>
    <dbReference type="NCBI Taxonomy" id="926550"/>
    <lineage>
        <taxon>Bacteria</taxon>
        <taxon>Bacillati</taxon>
        <taxon>Chloroflexota</taxon>
        <taxon>Caldilineae</taxon>
        <taxon>Caldilineales</taxon>
        <taxon>Caldilineaceae</taxon>
        <taxon>Caldilinea</taxon>
    </lineage>
</organism>
<keyword evidence="2 3" id="KW-0378">Hydrolase</keyword>